<name>A0A837GC23_9VIBR</name>
<accession>A0A837GC23</accession>
<dbReference type="EMBL" id="JXXR01000001">
    <property type="protein sequence ID" value="KJY77533.1"/>
    <property type="molecule type" value="Genomic_DNA"/>
</dbReference>
<proteinExistence type="predicted"/>
<protein>
    <submittedName>
        <fullName evidence="1">Type III secretion system protein</fullName>
    </submittedName>
</protein>
<sequence>MNSSDKQLLVEAALAAANHRLEKHALSIVNAFPLLIENEEDRRVCASLIYFALDKRAQAIRSLNGLHTPQAEGLRYLYVSTAESADTQKICSLITGGQHGTECNC</sequence>
<dbReference type="InterPro" id="IPR010437">
    <property type="entry name" value="T3SS_SsaH/EsaH"/>
</dbReference>
<organism evidence="1">
    <name type="scientific">Vibrio coralliilyticus</name>
    <dbReference type="NCBI Taxonomy" id="190893"/>
    <lineage>
        <taxon>Bacteria</taxon>
        <taxon>Pseudomonadati</taxon>
        <taxon>Pseudomonadota</taxon>
        <taxon>Gammaproteobacteria</taxon>
        <taxon>Vibrionales</taxon>
        <taxon>Vibrionaceae</taxon>
        <taxon>Vibrio</taxon>
    </lineage>
</organism>
<dbReference type="OrthoDB" id="6266469at2"/>
<gene>
    <name evidence="1" type="ORF">TW71_00425</name>
</gene>
<dbReference type="Pfam" id="PF06287">
    <property type="entry name" value="DUF1039"/>
    <property type="match status" value="1"/>
</dbReference>
<dbReference type="AlphaFoldDB" id="A0A837GC23"/>
<dbReference type="NCBIfam" id="TIGR02498">
    <property type="entry name" value="type_III_ssaH"/>
    <property type="match status" value="1"/>
</dbReference>
<dbReference type="RefSeq" id="WP_045984608.1">
    <property type="nucleotide sequence ID" value="NZ_CP063051.1"/>
</dbReference>
<comment type="caution">
    <text evidence="1">The sequence shown here is derived from an EMBL/GenBank/DDBJ whole genome shotgun (WGS) entry which is preliminary data.</text>
</comment>
<reference evidence="1" key="1">
    <citation type="journal article" date="2015" name="BMC Genomics">
        <title>Genome mining reveals unlocked bioactive potential of marine Gram-negative bacteria.</title>
        <authorList>
            <person name="Machado H."/>
            <person name="Sonnenschein E.C."/>
            <person name="Melchiorsen J."/>
            <person name="Gram L."/>
        </authorList>
    </citation>
    <scope>NUCLEOTIDE SEQUENCE</scope>
    <source>
        <strain evidence="1">S2052</strain>
    </source>
</reference>
<evidence type="ECO:0000313" key="1">
    <source>
        <dbReference type="EMBL" id="KJY77533.1"/>
    </source>
</evidence>